<dbReference type="SUPFAM" id="SSF52218">
    <property type="entry name" value="Flavoproteins"/>
    <property type="match status" value="1"/>
</dbReference>
<accession>A0A9D1JEG0</accession>
<gene>
    <name evidence="4" type="ORF">IAB98_00195</name>
</gene>
<reference evidence="4" key="2">
    <citation type="journal article" date="2021" name="PeerJ">
        <title>Extensive microbial diversity within the chicken gut microbiome revealed by metagenomics and culture.</title>
        <authorList>
            <person name="Gilroy R."/>
            <person name="Ravi A."/>
            <person name="Getino M."/>
            <person name="Pursley I."/>
            <person name="Horton D.L."/>
            <person name="Alikhan N.F."/>
            <person name="Baker D."/>
            <person name="Gharbi K."/>
            <person name="Hall N."/>
            <person name="Watson M."/>
            <person name="Adriaenssens E.M."/>
            <person name="Foster-Nyarko E."/>
            <person name="Jarju S."/>
            <person name="Secka A."/>
            <person name="Antonio M."/>
            <person name="Oren A."/>
            <person name="Chaudhuri R.R."/>
            <person name="La Ragione R."/>
            <person name="Hildebrand F."/>
            <person name="Pallen M.J."/>
        </authorList>
    </citation>
    <scope>NUCLEOTIDE SEQUENCE</scope>
    <source>
        <strain evidence="4">ChiSxjej1B13-7041</strain>
    </source>
</reference>
<dbReference type="Pfam" id="PF03781">
    <property type="entry name" value="FGE-sulfatase"/>
    <property type="match status" value="1"/>
</dbReference>
<dbReference type="InterPro" id="IPR016187">
    <property type="entry name" value="CTDL_fold"/>
</dbReference>
<name>A0A9D1JEG0_9FIRM</name>
<evidence type="ECO:0000313" key="4">
    <source>
        <dbReference type="EMBL" id="HIR91824.1"/>
    </source>
</evidence>
<evidence type="ECO:0000256" key="1">
    <source>
        <dbReference type="SAM" id="MobiDB-lite"/>
    </source>
</evidence>
<dbReference type="InterPro" id="IPR005532">
    <property type="entry name" value="SUMF_dom"/>
</dbReference>
<dbReference type="GO" id="GO:0016651">
    <property type="term" value="F:oxidoreductase activity, acting on NAD(P)H"/>
    <property type="evidence" value="ECO:0007669"/>
    <property type="project" value="UniProtKB-ARBA"/>
</dbReference>
<feature type="region of interest" description="Disordered" evidence="1">
    <location>
        <begin position="23"/>
        <end position="64"/>
    </location>
</feature>
<dbReference type="InterPro" id="IPR029039">
    <property type="entry name" value="Flavoprotein-like_sf"/>
</dbReference>
<reference evidence="4" key="1">
    <citation type="submission" date="2020-10" db="EMBL/GenBank/DDBJ databases">
        <authorList>
            <person name="Gilroy R."/>
        </authorList>
    </citation>
    <scope>NUCLEOTIDE SEQUENCE</scope>
    <source>
        <strain evidence="4">ChiSxjej1B13-7041</strain>
    </source>
</reference>
<dbReference type="Gene3D" id="3.90.1580.10">
    <property type="entry name" value="paralog of FGE (formylglycine-generating enzyme)"/>
    <property type="match status" value="1"/>
</dbReference>
<dbReference type="Gene3D" id="3.40.50.360">
    <property type="match status" value="1"/>
</dbReference>
<feature type="signal peptide" evidence="2">
    <location>
        <begin position="1"/>
        <end position="19"/>
    </location>
</feature>
<evidence type="ECO:0000256" key="2">
    <source>
        <dbReference type="SAM" id="SignalP"/>
    </source>
</evidence>
<dbReference type="AlphaFoldDB" id="A0A9D1JEG0"/>
<dbReference type="Pfam" id="PF12682">
    <property type="entry name" value="Flavodoxin_4"/>
    <property type="match status" value="1"/>
</dbReference>
<dbReference type="Proteomes" id="UP000886841">
    <property type="component" value="Unassembled WGS sequence"/>
</dbReference>
<dbReference type="PROSITE" id="PS50902">
    <property type="entry name" value="FLAVODOXIN_LIKE"/>
    <property type="match status" value="1"/>
</dbReference>
<evidence type="ECO:0000313" key="5">
    <source>
        <dbReference type="Proteomes" id="UP000886841"/>
    </source>
</evidence>
<keyword evidence="2" id="KW-0732">Signal</keyword>
<organism evidence="4 5">
    <name type="scientific">Candidatus Egerieimonas intestinavium</name>
    <dbReference type="NCBI Taxonomy" id="2840777"/>
    <lineage>
        <taxon>Bacteria</taxon>
        <taxon>Bacillati</taxon>
        <taxon>Bacillota</taxon>
        <taxon>Clostridia</taxon>
        <taxon>Lachnospirales</taxon>
        <taxon>Lachnospiraceae</taxon>
        <taxon>Lachnospiraceae incertae sedis</taxon>
        <taxon>Candidatus Egerieimonas</taxon>
    </lineage>
</organism>
<dbReference type="InterPro" id="IPR008254">
    <property type="entry name" value="Flavodoxin/NO_synth"/>
</dbReference>
<dbReference type="GO" id="GO:0010181">
    <property type="term" value="F:FMN binding"/>
    <property type="evidence" value="ECO:0007669"/>
    <property type="project" value="InterPro"/>
</dbReference>
<feature type="compositionally biased region" description="Polar residues" evidence="1">
    <location>
        <begin position="23"/>
        <end position="50"/>
    </location>
</feature>
<dbReference type="PROSITE" id="PS51257">
    <property type="entry name" value="PROKAR_LIPOPROTEIN"/>
    <property type="match status" value="1"/>
</dbReference>
<dbReference type="PANTHER" id="PTHR39201">
    <property type="entry name" value="EXPORTED PROTEIN-RELATED"/>
    <property type="match status" value="1"/>
</dbReference>
<dbReference type="SUPFAM" id="SSF56436">
    <property type="entry name" value="C-type lectin-like"/>
    <property type="match status" value="1"/>
</dbReference>
<protein>
    <submittedName>
        <fullName evidence="4">SUMF1/EgtB/PvdO family nonheme iron enzyme</fullName>
    </submittedName>
</protein>
<feature type="chain" id="PRO_5039269641" evidence="2">
    <location>
        <begin position="20"/>
        <end position="497"/>
    </location>
</feature>
<comment type="caution">
    <text evidence="4">The sequence shown here is derived from an EMBL/GenBank/DDBJ whole genome shotgun (WGS) entry which is preliminary data.</text>
</comment>
<sequence>MKKLLLLALTLTMAFSLTACENSGSAESELQAESGNEPQTESGSAVQPESGNEPRGESGSAPEGFVLIEGGSFQMGSPDSEAWRSEDETQHTVTVSDFYISPYELTQAEYEAVMGENPSNFSGEDLPVENLSWFDAVAYCNGRSQQEGLTPAYTIDGRNVAWNREADGYRLPTEAEWEYACRAGTETPFNTENSPSAEEVNYYGHYPYEIEGNYFSQENLDTKPGQYRETTVPVGSFSPNALGLYDMHGNVSEWVWDYYGAYGTEEQTDPTGPDSGSLRVYRGGGWNDFAKNMRSAYRATLEPELMSFNIGLRLVRNAAAGSGTVSGGAAENPAGGDGSVLIAYFSWGGNTQGIAEEIQRQTGADLFEITLVNPYSDDYNTVLDEAQRDQNEQARPELAAHVENMEQYDTILLGYPNWWASIPMPIASFLEEYDFAGKTIIPFCSHGGGRFGQSLTAIAKLAPDAAMGEALSIHYSGGSSMPEDVSSWLSANGIANN</sequence>
<dbReference type="EMBL" id="DVHU01000004">
    <property type="protein sequence ID" value="HIR91824.1"/>
    <property type="molecule type" value="Genomic_DNA"/>
</dbReference>
<evidence type="ECO:0000259" key="3">
    <source>
        <dbReference type="PROSITE" id="PS50902"/>
    </source>
</evidence>
<feature type="domain" description="Flavodoxin-like" evidence="3">
    <location>
        <begin position="340"/>
        <end position="497"/>
    </location>
</feature>
<dbReference type="InterPro" id="IPR042095">
    <property type="entry name" value="SUMF_sf"/>
</dbReference>
<proteinExistence type="predicted"/>
<dbReference type="PANTHER" id="PTHR39201:SF1">
    <property type="entry name" value="FLAVODOXIN-LIKE DOMAIN-CONTAINING PROTEIN"/>
    <property type="match status" value="1"/>
</dbReference>